<comment type="caution">
    <text evidence="2">The sequence shown here is derived from an EMBL/GenBank/DDBJ whole genome shotgun (WGS) entry which is preliminary data.</text>
</comment>
<sequence>MIKNGKLSRRGKHYQEQDPLMHISQKRFH</sequence>
<dbReference type="Proteomes" id="UP000593572">
    <property type="component" value="Unassembled WGS sequence"/>
</dbReference>
<feature type="compositionally biased region" description="Basic residues" evidence="1">
    <location>
        <begin position="1"/>
        <end position="12"/>
    </location>
</feature>
<evidence type="ECO:0000313" key="2">
    <source>
        <dbReference type="EMBL" id="MBA0569070.1"/>
    </source>
</evidence>
<dbReference type="EMBL" id="JABEZX010000010">
    <property type="protein sequence ID" value="MBA0569070.1"/>
    <property type="molecule type" value="Genomic_DNA"/>
</dbReference>
<dbReference type="AlphaFoldDB" id="A0A7J8MWW7"/>
<evidence type="ECO:0000256" key="1">
    <source>
        <dbReference type="SAM" id="MobiDB-lite"/>
    </source>
</evidence>
<name>A0A7J8MWW7_9ROSI</name>
<organism evidence="2 3">
    <name type="scientific">Gossypium lobatum</name>
    <dbReference type="NCBI Taxonomy" id="34289"/>
    <lineage>
        <taxon>Eukaryota</taxon>
        <taxon>Viridiplantae</taxon>
        <taxon>Streptophyta</taxon>
        <taxon>Embryophyta</taxon>
        <taxon>Tracheophyta</taxon>
        <taxon>Spermatophyta</taxon>
        <taxon>Magnoliopsida</taxon>
        <taxon>eudicotyledons</taxon>
        <taxon>Gunneridae</taxon>
        <taxon>Pentapetalae</taxon>
        <taxon>rosids</taxon>
        <taxon>malvids</taxon>
        <taxon>Malvales</taxon>
        <taxon>Malvaceae</taxon>
        <taxon>Malvoideae</taxon>
        <taxon>Gossypium</taxon>
    </lineage>
</organism>
<reference evidence="2 3" key="1">
    <citation type="journal article" date="2019" name="Genome Biol. Evol.">
        <title>Insights into the evolution of the New World diploid cottons (Gossypium, subgenus Houzingenia) based on genome sequencing.</title>
        <authorList>
            <person name="Grover C.E."/>
            <person name="Arick M.A. 2nd"/>
            <person name="Thrash A."/>
            <person name="Conover J.L."/>
            <person name="Sanders W.S."/>
            <person name="Peterson D.G."/>
            <person name="Frelichowski J.E."/>
            <person name="Scheffler J.A."/>
            <person name="Scheffler B.E."/>
            <person name="Wendel J.F."/>
        </authorList>
    </citation>
    <scope>NUCLEOTIDE SEQUENCE [LARGE SCALE GENOMIC DNA]</scope>
    <source>
        <strain evidence="2">157</strain>
        <tissue evidence="2">Leaf</tissue>
    </source>
</reference>
<protein>
    <submittedName>
        <fullName evidence="2">Uncharacterized protein</fullName>
    </submittedName>
</protein>
<proteinExistence type="predicted"/>
<accession>A0A7J8MWW7</accession>
<gene>
    <name evidence="2" type="ORF">Golob_006528</name>
</gene>
<keyword evidence="3" id="KW-1185">Reference proteome</keyword>
<feature type="region of interest" description="Disordered" evidence="1">
    <location>
        <begin position="1"/>
        <end position="29"/>
    </location>
</feature>
<evidence type="ECO:0000313" key="3">
    <source>
        <dbReference type="Proteomes" id="UP000593572"/>
    </source>
</evidence>